<sequence>MKNPSRSEATSNSRVSKANSASVRSGLTQNKQFTPSNTASVGANRSDAGTKATLDTLSMITTPWSTESGFSKSQKLSKSLSTWALDLDPDSSFSWTSVDPLTTTASSRLSTPVFSDDTLTLFVASTPCHSNHLFLPLMKSPSPRPIDSWTTETMTREGLLSLNSRIFNVGHAWRSPASSATDFYPSSSTTLKSRKGSRVSLSLSISSSQKKSYFPINYINHVTLSSDHPGLEWTFAKQHSRPVVISI</sequence>
<organism evidence="1 2">
    <name type="scientific">Mythimna loreyi</name>
    <dbReference type="NCBI Taxonomy" id="667449"/>
    <lineage>
        <taxon>Eukaryota</taxon>
        <taxon>Metazoa</taxon>
        <taxon>Ecdysozoa</taxon>
        <taxon>Arthropoda</taxon>
        <taxon>Hexapoda</taxon>
        <taxon>Insecta</taxon>
        <taxon>Pterygota</taxon>
        <taxon>Neoptera</taxon>
        <taxon>Endopterygota</taxon>
        <taxon>Lepidoptera</taxon>
        <taxon>Glossata</taxon>
        <taxon>Ditrysia</taxon>
        <taxon>Noctuoidea</taxon>
        <taxon>Noctuidae</taxon>
        <taxon>Noctuinae</taxon>
        <taxon>Hadenini</taxon>
        <taxon>Mythimna</taxon>
    </lineage>
</organism>
<accession>A0ACC2QDI4</accession>
<dbReference type="EMBL" id="CM056796">
    <property type="protein sequence ID" value="KAJ8714254.1"/>
    <property type="molecule type" value="Genomic_DNA"/>
</dbReference>
<comment type="caution">
    <text evidence="1">The sequence shown here is derived from an EMBL/GenBank/DDBJ whole genome shotgun (WGS) entry which is preliminary data.</text>
</comment>
<protein>
    <submittedName>
        <fullName evidence="1">Uncharacterized protein</fullName>
    </submittedName>
</protein>
<reference evidence="1" key="1">
    <citation type="submission" date="2023-03" db="EMBL/GenBank/DDBJ databases">
        <title>Chromosome-level genomes of two armyworms, Mythimna separata and Mythimna loreyi, provide insights into the biosynthesis and reception of sex pheromones.</title>
        <authorList>
            <person name="Zhao H."/>
        </authorList>
    </citation>
    <scope>NUCLEOTIDE SEQUENCE</scope>
    <source>
        <strain evidence="1">BeijingLab</strain>
    </source>
</reference>
<evidence type="ECO:0000313" key="1">
    <source>
        <dbReference type="EMBL" id="KAJ8714254.1"/>
    </source>
</evidence>
<keyword evidence="2" id="KW-1185">Reference proteome</keyword>
<evidence type="ECO:0000313" key="2">
    <source>
        <dbReference type="Proteomes" id="UP001231649"/>
    </source>
</evidence>
<name>A0ACC2QDI4_9NEOP</name>
<proteinExistence type="predicted"/>
<dbReference type="Proteomes" id="UP001231649">
    <property type="component" value="Chromosome 20"/>
</dbReference>
<gene>
    <name evidence="1" type="ORF">PYW08_007874</name>
</gene>